<protein>
    <submittedName>
        <fullName evidence="2">Triple gene block 2 protein</fullName>
    </submittedName>
</protein>
<evidence type="ECO:0000256" key="1">
    <source>
        <dbReference type="SAM" id="Phobius"/>
    </source>
</evidence>
<organism evidence="2">
    <name type="scientific">Lettuce virus X</name>
    <dbReference type="NCBI Taxonomy" id="447171"/>
    <lineage>
        <taxon>Viruses</taxon>
        <taxon>Riboviria</taxon>
        <taxon>Orthornavirae</taxon>
        <taxon>Kitrinoviricota</taxon>
        <taxon>Alsuviricetes</taxon>
        <taxon>Tymovirales</taxon>
        <taxon>Alphaflexiviridae</taxon>
        <taxon>Potexvirus</taxon>
        <taxon>Potexvirus ecslactucae</taxon>
    </lineage>
</organism>
<feature type="transmembrane region" description="Helical" evidence="1">
    <location>
        <begin position="12"/>
        <end position="30"/>
    </location>
</feature>
<keyword evidence="1" id="KW-0472">Membrane</keyword>
<evidence type="ECO:0000313" key="2">
    <source>
        <dbReference type="EMBL" id="QWT83782.1"/>
    </source>
</evidence>
<sequence length="113" mass="12479">MPGLTPPPNHEHTFQIIAIGFLCCGIIYALRTNHALHTGDQQHSLPFGGHYQDGTKRVIYNSPSYPNVRCSKLLALAAILGLSAFILGNQWYSRRSVTRIHTCVHCSNVPPSL</sequence>
<keyword evidence="1" id="KW-1133">Transmembrane helix</keyword>
<accession>A0A8F2FD15</accession>
<proteinExistence type="predicted"/>
<keyword evidence="1" id="KW-0812">Transmembrane</keyword>
<name>A0A8F2FD15_9VIRU</name>
<dbReference type="InterPro" id="IPR001896">
    <property type="entry name" value="Plant_vir_prot"/>
</dbReference>
<dbReference type="Pfam" id="PF01307">
    <property type="entry name" value="Plant_vir_prot"/>
    <property type="match status" value="1"/>
</dbReference>
<reference evidence="2" key="1">
    <citation type="submission" date="2020-11" db="EMBL/GenBank/DDBJ databases">
        <authorList>
            <person name="Knierim D."/>
            <person name="Margaria P."/>
            <person name="Menzel W."/>
            <person name="Winter S."/>
        </authorList>
    </citation>
    <scope>NUCLEOTIDE SEQUENCE</scope>
    <source>
        <strain evidence="2">DSMZ PV-0904</strain>
    </source>
</reference>
<gene>
    <name evidence="2" type="primary">ORF3</name>
</gene>
<feature type="transmembrane region" description="Helical" evidence="1">
    <location>
        <begin position="73"/>
        <end position="92"/>
    </location>
</feature>
<dbReference type="EMBL" id="MW248356">
    <property type="protein sequence ID" value="QWT83782.1"/>
    <property type="molecule type" value="Genomic_RNA"/>
</dbReference>